<dbReference type="EMBL" id="CP042912">
    <property type="protein sequence ID" value="QEG22690.1"/>
    <property type="molecule type" value="Genomic_DNA"/>
</dbReference>
<keyword evidence="3" id="KW-1185">Reference proteome</keyword>
<proteinExistence type="predicted"/>
<evidence type="ECO:0000256" key="1">
    <source>
        <dbReference type="SAM" id="SignalP"/>
    </source>
</evidence>
<dbReference type="KEGG" id="mff:MFFC18_25730"/>
<dbReference type="STRING" id="980251.GCA_001642875_02591"/>
<organism evidence="2 3">
    <name type="scientific">Mariniblastus fucicola</name>
    <dbReference type="NCBI Taxonomy" id="980251"/>
    <lineage>
        <taxon>Bacteria</taxon>
        <taxon>Pseudomonadati</taxon>
        <taxon>Planctomycetota</taxon>
        <taxon>Planctomycetia</taxon>
        <taxon>Pirellulales</taxon>
        <taxon>Pirellulaceae</taxon>
        <taxon>Mariniblastus</taxon>
    </lineage>
</organism>
<dbReference type="Pfam" id="PF07610">
    <property type="entry name" value="DUF1573"/>
    <property type="match status" value="1"/>
</dbReference>
<dbReference type="Proteomes" id="UP000322214">
    <property type="component" value="Chromosome"/>
</dbReference>
<dbReference type="InterPro" id="IPR013783">
    <property type="entry name" value="Ig-like_fold"/>
</dbReference>
<sequence length="352" mass="39105" precursor="true">MNRIAIKTFAFVALIFVCSFSSQAQAQEWARKMLTEYSHDFGEVNKGDMPEYRFEIKNIYQEPINIAQVFSSCGCTQVSVSKRQLKSWETAEIICRFNSKPFNGFKQATVTVRFGQPMVGEVQLTVKGTIVNAVRVNPESIDFGQVSRGKNPVFNTTITGPANSPFQIIDIKSTFPHVGVSLQQPVRTASNQIQYTMQTRLKDSAPDGYSQGDLFIVVQDGTSRRQIPLKFSTRVASAIKLSPSVITLNNVEPGEKIKKTVVIRADEPFKITDVKCRTKAFRVSAKKSGMSKTHIVDVSYTGEEGKTGKHECELTFYTTLGDEPAGKIKAIVEFSSDEVSVDDSEPLLISDR</sequence>
<feature type="chain" id="PRO_5022708612" description="DUF1573 domain-containing protein" evidence="1">
    <location>
        <begin position="27"/>
        <end position="352"/>
    </location>
</feature>
<protein>
    <recommendedName>
        <fullName evidence="4">DUF1573 domain-containing protein</fullName>
    </recommendedName>
</protein>
<reference evidence="2 3" key="1">
    <citation type="submission" date="2019-08" db="EMBL/GenBank/DDBJ databases">
        <title>Deep-cultivation of Planctomycetes and their phenomic and genomic characterization uncovers novel biology.</title>
        <authorList>
            <person name="Wiegand S."/>
            <person name="Jogler M."/>
            <person name="Boedeker C."/>
            <person name="Pinto D."/>
            <person name="Vollmers J."/>
            <person name="Rivas-Marin E."/>
            <person name="Kohn T."/>
            <person name="Peeters S.H."/>
            <person name="Heuer A."/>
            <person name="Rast P."/>
            <person name="Oberbeckmann S."/>
            <person name="Bunk B."/>
            <person name="Jeske O."/>
            <person name="Meyerdierks A."/>
            <person name="Storesund J.E."/>
            <person name="Kallscheuer N."/>
            <person name="Luecker S."/>
            <person name="Lage O.M."/>
            <person name="Pohl T."/>
            <person name="Merkel B.J."/>
            <person name="Hornburger P."/>
            <person name="Mueller R.-W."/>
            <person name="Bruemmer F."/>
            <person name="Labrenz M."/>
            <person name="Spormann A.M."/>
            <person name="Op den Camp H."/>
            <person name="Overmann J."/>
            <person name="Amann R."/>
            <person name="Jetten M.S.M."/>
            <person name="Mascher T."/>
            <person name="Medema M.H."/>
            <person name="Devos D.P."/>
            <person name="Kaster A.-K."/>
            <person name="Ovreas L."/>
            <person name="Rohde M."/>
            <person name="Galperin M.Y."/>
            <person name="Jogler C."/>
        </authorList>
    </citation>
    <scope>NUCLEOTIDE SEQUENCE [LARGE SCALE GENOMIC DNA]</scope>
    <source>
        <strain evidence="2 3">FC18</strain>
    </source>
</reference>
<dbReference type="OrthoDB" id="273711at2"/>
<dbReference type="PANTHER" id="PTHR37833:SF1">
    <property type="entry name" value="SIGNAL PEPTIDE PROTEIN"/>
    <property type="match status" value="1"/>
</dbReference>
<evidence type="ECO:0008006" key="4">
    <source>
        <dbReference type="Google" id="ProtNLM"/>
    </source>
</evidence>
<gene>
    <name evidence="2" type="ORF">MFFC18_25730</name>
</gene>
<dbReference type="InterPro" id="IPR011467">
    <property type="entry name" value="DUF1573"/>
</dbReference>
<keyword evidence="1" id="KW-0732">Signal</keyword>
<feature type="signal peptide" evidence="1">
    <location>
        <begin position="1"/>
        <end position="26"/>
    </location>
</feature>
<accession>A0A5B9PCA8</accession>
<dbReference type="AlphaFoldDB" id="A0A5B9PCA8"/>
<dbReference type="PANTHER" id="PTHR37833">
    <property type="entry name" value="LIPOPROTEIN-RELATED"/>
    <property type="match status" value="1"/>
</dbReference>
<evidence type="ECO:0000313" key="2">
    <source>
        <dbReference type="EMBL" id="QEG22690.1"/>
    </source>
</evidence>
<dbReference type="Gene3D" id="2.60.40.10">
    <property type="entry name" value="Immunoglobulins"/>
    <property type="match status" value="1"/>
</dbReference>
<name>A0A5B9PCA8_9BACT</name>
<evidence type="ECO:0000313" key="3">
    <source>
        <dbReference type="Proteomes" id="UP000322214"/>
    </source>
</evidence>